<evidence type="ECO:0000313" key="2">
    <source>
        <dbReference type="Proteomes" id="UP000007575"/>
    </source>
</evidence>
<dbReference type="EMBL" id="CP002193">
    <property type="protein sequence ID" value="AFD27699.1"/>
    <property type="molecule type" value="Genomic_DNA"/>
</dbReference>
<geneLocation type="plasmid" evidence="1 2">
    <name>P2</name>
</geneLocation>
<dbReference type="AlphaFoldDB" id="H8H2F2"/>
<evidence type="ECO:0000313" key="1">
    <source>
        <dbReference type="EMBL" id="AFD27699.1"/>
    </source>
</evidence>
<organism evidence="1 2">
    <name type="scientific">Deinococcus gobiensis (strain DSM 21396 / JCM 16679 / CGMCC 1.7299 / I-0)</name>
    <dbReference type="NCBI Taxonomy" id="745776"/>
    <lineage>
        <taxon>Bacteria</taxon>
        <taxon>Thermotogati</taxon>
        <taxon>Deinococcota</taxon>
        <taxon>Deinococci</taxon>
        <taxon>Deinococcales</taxon>
        <taxon>Deinococcaceae</taxon>
        <taxon>Deinococcus</taxon>
    </lineage>
</organism>
<keyword evidence="2" id="KW-1185">Reference proteome</keyword>
<accession>H8H2F2</accession>
<dbReference type="PATRIC" id="fig|745776.4.peg.3724"/>
<dbReference type="HOGENOM" id="CLU_1324604_0_0_0"/>
<name>H8H2F2_DEIGI</name>
<gene>
    <name evidence="1" type="ordered locus">DGo_PB0430</name>
</gene>
<dbReference type="OrthoDB" id="65630at2"/>
<proteinExistence type="predicted"/>
<protein>
    <submittedName>
        <fullName evidence="1">Uncharacterized protein</fullName>
    </submittedName>
</protein>
<dbReference type="Proteomes" id="UP000007575">
    <property type="component" value="Plasmid P2"/>
</dbReference>
<keyword evidence="1" id="KW-0614">Plasmid</keyword>
<dbReference type="KEGG" id="dgo:DGo_PB0430"/>
<sequence length="207" mass="22481">MRYLVSTASDIDAFQAHPKIGVMTQPRTGLGRGIRSGRPWGCDCDVFGPYGVELGRYLDLLERLEPYTATSLFVTLPDVPGDGAATLDSWEDHLYIFIGRGFPLAYVLQDGCEAWPFPEGCSAVFLGGTDPWREVHAAPLLARAARQGLYVHVGRVNSARRCRALAPLGADSVDGTWLAWRAEGLEKSLGTIGHWLDGAQPLLKLAG</sequence>
<reference evidence="1 2" key="1">
    <citation type="journal article" date="2012" name="PLoS ONE">
        <title>Genome sequence and transcriptome analysis of the radioresistant bacterium Deinococcus gobiensis: insights into the extreme environmental adaptations.</title>
        <authorList>
            <person name="Yuan M."/>
            <person name="Chen M."/>
            <person name="Zhang W."/>
            <person name="Lu W."/>
            <person name="Wang J."/>
            <person name="Yang M."/>
            <person name="Zhao P."/>
            <person name="Tang R."/>
            <person name="Li X."/>
            <person name="Hao Y."/>
            <person name="Zhou Z."/>
            <person name="Zhan Y."/>
            <person name="Yu H."/>
            <person name="Teng C."/>
            <person name="Yan Y."/>
            <person name="Ping S."/>
            <person name="Wang Y."/>
            <person name="Lin M."/>
        </authorList>
    </citation>
    <scope>NUCLEOTIDE SEQUENCE [LARGE SCALE GENOMIC DNA]</scope>
    <source>
        <strain evidence="2">DSM 21396 / JCM 16679 / CGMCC 1.7299 / I-0</strain>
        <plasmid evidence="1">P2</plasmid>
    </source>
</reference>